<reference evidence="2 3" key="1">
    <citation type="submission" date="2019-06" db="EMBL/GenBank/DDBJ databases">
        <title>Draft genome sequence of the filamentous fungus Phialemoniopsis curvata isolated from diesel fuel.</title>
        <authorList>
            <person name="Varaljay V.A."/>
            <person name="Lyon W.J."/>
            <person name="Crouch A.L."/>
            <person name="Drake C.E."/>
            <person name="Hollomon J.M."/>
            <person name="Nadeau L.J."/>
            <person name="Nunn H.S."/>
            <person name="Stevenson B.S."/>
            <person name="Bojanowski C.L."/>
            <person name="Crookes-Goodson W.J."/>
        </authorList>
    </citation>
    <scope>NUCLEOTIDE SEQUENCE [LARGE SCALE GENOMIC DNA]</scope>
    <source>
        <strain evidence="2 3">D216</strain>
    </source>
</reference>
<dbReference type="GeneID" id="41970312"/>
<evidence type="ECO:0000256" key="1">
    <source>
        <dbReference type="SAM" id="MobiDB-lite"/>
    </source>
</evidence>
<organism evidence="2 3">
    <name type="scientific">Thyridium curvatum</name>
    <dbReference type="NCBI Taxonomy" id="1093900"/>
    <lineage>
        <taxon>Eukaryota</taxon>
        <taxon>Fungi</taxon>
        <taxon>Dikarya</taxon>
        <taxon>Ascomycota</taxon>
        <taxon>Pezizomycotina</taxon>
        <taxon>Sordariomycetes</taxon>
        <taxon>Sordariomycetidae</taxon>
        <taxon>Thyridiales</taxon>
        <taxon>Thyridiaceae</taxon>
        <taxon>Thyridium</taxon>
    </lineage>
</organism>
<dbReference type="RefSeq" id="XP_030999475.1">
    <property type="nucleotide sequence ID" value="XM_031137101.1"/>
</dbReference>
<dbReference type="InParanoid" id="A0A507BG68"/>
<feature type="compositionally biased region" description="Basic and acidic residues" evidence="1">
    <location>
        <begin position="370"/>
        <end position="393"/>
    </location>
</feature>
<accession>A0A507BG68</accession>
<dbReference type="EMBL" id="SKBQ01000012">
    <property type="protein sequence ID" value="TPX17764.1"/>
    <property type="molecule type" value="Genomic_DNA"/>
</dbReference>
<name>A0A507BG68_9PEZI</name>
<dbReference type="AlphaFoldDB" id="A0A507BG68"/>
<protein>
    <submittedName>
        <fullName evidence="2">Uncharacterized protein</fullName>
    </submittedName>
</protein>
<comment type="caution">
    <text evidence="2">The sequence shown here is derived from an EMBL/GenBank/DDBJ whole genome shotgun (WGS) entry which is preliminary data.</text>
</comment>
<proteinExistence type="predicted"/>
<dbReference type="OrthoDB" id="5278621at2759"/>
<keyword evidence="3" id="KW-1185">Reference proteome</keyword>
<dbReference type="Proteomes" id="UP000319257">
    <property type="component" value="Unassembled WGS sequence"/>
</dbReference>
<gene>
    <name evidence="2" type="ORF">E0L32_002865</name>
</gene>
<evidence type="ECO:0000313" key="3">
    <source>
        <dbReference type="Proteomes" id="UP000319257"/>
    </source>
</evidence>
<evidence type="ECO:0000313" key="2">
    <source>
        <dbReference type="EMBL" id="TPX17764.1"/>
    </source>
</evidence>
<feature type="region of interest" description="Disordered" evidence="1">
    <location>
        <begin position="1"/>
        <end position="28"/>
    </location>
</feature>
<feature type="region of interest" description="Disordered" evidence="1">
    <location>
        <begin position="360"/>
        <end position="406"/>
    </location>
</feature>
<sequence length="406" mass="43697">MTSNVSPGGVGGKSSQHQTPANAHLGEDKPKLFDEQGAIGKQFTEQGAVGGAAQAIGGPFDKEGAIGKQFTSEGAIGGAVQNSMGAFVAQAAVNSTVVLAADALDDNDLSPIQWQNVSAFPDVNGVFKIDKSPDISESHLIHLNASFQPHVAVLSIAVKNNIYTAGTEPKNNKAVQIDLLPGFSLTRQGGIQTDGKWYACLYLYELQFAELERIVSAAESTCPRPVLTYECGRWLRGAGDRLREHITVTDGKISCPEMDSNERCRPRFVSEKPRQQSSLTTTQYNQALGNTPSTIFQLYTNEPETLIAKHHEPYDTPWLVQTIWTHIDAESGQIAVAPANDTTTTITCIRPYSVHPDYAMPGAAKVGKPGTDKDAQDDKNDTKVDENNHHGHPENAAPSLIYATAS</sequence>